<dbReference type="EMBL" id="AP019869">
    <property type="protein sequence ID" value="BBN08480.1"/>
    <property type="molecule type" value="Genomic_DNA"/>
</dbReference>
<accession>A0A176WDX1</accession>
<gene>
    <name evidence="9" type="ORF">AXG93_1962s1360</name>
    <name evidence="8" type="ORF">Mp_4g11920</name>
</gene>
<evidence type="ECO:0000256" key="4">
    <source>
        <dbReference type="ARBA" id="ARBA00022692"/>
    </source>
</evidence>
<dbReference type="Proteomes" id="UP001162541">
    <property type="component" value="Chromosome 4"/>
</dbReference>
<reference evidence="8" key="2">
    <citation type="journal article" date="2019" name="Curr. Biol.">
        <title>Chromatin organization in early land plants reveals an ancestral association between H3K27me3, transposons, and constitutive heterochromatin.</title>
        <authorList>
            <person name="Montgomery S.A."/>
            <person name="Tanizawa Y."/>
            <person name="Galik B."/>
            <person name="Wang N."/>
            <person name="Ito T."/>
            <person name="Mochizuki T."/>
            <person name="Akimcheva S."/>
            <person name="Bowman J."/>
            <person name="Cognat V."/>
            <person name="Drouard L."/>
            <person name="Ekker H."/>
            <person name="Houng S."/>
            <person name="Kohchi T."/>
            <person name="Lin S."/>
            <person name="Liu L.D."/>
            <person name="Nakamura Y."/>
            <person name="Valeeva L.R."/>
            <person name="Shakirov E.V."/>
            <person name="Shippen D.E."/>
            <person name="Wei W."/>
            <person name="Yagura M."/>
            <person name="Yamaoka S."/>
            <person name="Yamato K.T."/>
            <person name="Liu C."/>
            <person name="Berger F."/>
        </authorList>
    </citation>
    <scope>NUCLEOTIDE SEQUENCE [LARGE SCALE GENOMIC DNA]</scope>
    <source>
        <strain evidence="8">Tak-1</strain>
    </source>
</reference>
<reference evidence="9 10" key="1">
    <citation type="submission" date="2016-03" db="EMBL/GenBank/DDBJ databases">
        <title>Mechanisms controlling the formation of the plant cell surface in tip-growing cells are functionally conserved among land plants.</title>
        <authorList>
            <person name="Honkanen S."/>
            <person name="Jones V.A."/>
            <person name="Morieri G."/>
            <person name="Champion C."/>
            <person name="Hetherington A.J."/>
            <person name="Kelly S."/>
            <person name="Saint-Marcoux D."/>
            <person name="Proust H."/>
            <person name="Prescott H."/>
            <person name="Dolan L."/>
        </authorList>
    </citation>
    <scope>NUCLEOTIDE SEQUENCE [LARGE SCALE GENOMIC DNA]</scope>
    <source>
        <strain evidence="10">cv. Tak-1 and cv. Tak-2</strain>
        <tissue evidence="9">Whole gametophyte</tissue>
    </source>
</reference>
<dbReference type="PANTHER" id="PTHR10332">
    <property type="entry name" value="EQUILIBRATIVE NUCLEOSIDE TRANSPORTER"/>
    <property type="match status" value="1"/>
</dbReference>
<dbReference type="Proteomes" id="UP000077202">
    <property type="component" value="Unassembled WGS sequence"/>
</dbReference>
<evidence type="ECO:0000313" key="8">
    <source>
        <dbReference type="EMBL" id="BBN08480.1"/>
    </source>
</evidence>
<feature type="transmembrane region" description="Helical" evidence="7">
    <location>
        <begin position="266"/>
        <end position="288"/>
    </location>
</feature>
<evidence type="ECO:0000313" key="10">
    <source>
        <dbReference type="Proteomes" id="UP000077202"/>
    </source>
</evidence>
<name>A0A176WDX1_MARPO</name>
<feature type="transmembrane region" description="Helical" evidence="7">
    <location>
        <begin position="90"/>
        <end position="110"/>
    </location>
</feature>
<feature type="transmembrane region" description="Helical" evidence="7">
    <location>
        <begin position="189"/>
        <end position="210"/>
    </location>
</feature>
<evidence type="ECO:0000256" key="6">
    <source>
        <dbReference type="ARBA" id="ARBA00023136"/>
    </source>
</evidence>
<proteinExistence type="inferred from homology"/>
<protein>
    <recommendedName>
        <fullName evidence="12">Equilibrative nucleoside transporter</fullName>
    </recommendedName>
</protein>
<dbReference type="PRINTS" id="PR01130">
    <property type="entry name" value="DERENTRNSPRT"/>
</dbReference>
<evidence type="ECO:0000256" key="3">
    <source>
        <dbReference type="ARBA" id="ARBA00022448"/>
    </source>
</evidence>
<keyword evidence="5 7" id="KW-1133">Transmembrane helix</keyword>
<keyword evidence="4 7" id="KW-0812">Transmembrane</keyword>
<evidence type="ECO:0000256" key="7">
    <source>
        <dbReference type="SAM" id="Phobius"/>
    </source>
</evidence>
<comment type="similarity">
    <text evidence="2">Belongs to the SLC29A/ENT transporter (TC 2.A.57) family.</text>
</comment>
<evidence type="ECO:0000313" key="11">
    <source>
        <dbReference type="Proteomes" id="UP001162541"/>
    </source>
</evidence>
<dbReference type="EMBL" id="LVLJ01001129">
    <property type="protein sequence ID" value="OAE31279.1"/>
    <property type="molecule type" value="Genomic_DNA"/>
</dbReference>
<feature type="transmembrane region" description="Helical" evidence="7">
    <location>
        <begin position="58"/>
        <end position="78"/>
    </location>
</feature>
<keyword evidence="10" id="KW-1185">Reference proteome</keyword>
<feature type="transmembrane region" description="Helical" evidence="7">
    <location>
        <begin position="300"/>
        <end position="320"/>
    </location>
</feature>
<organism evidence="9 10">
    <name type="scientific">Marchantia polymorpha subsp. ruderalis</name>
    <dbReference type="NCBI Taxonomy" id="1480154"/>
    <lineage>
        <taxon>Eukaryota</taxon>
        <taxon>Viridiplantae</taxon>
        <taxon>Streptophyta</taxon>
        <taxon>Embryophyta</taxon>
        <taxon>Marchantiophyta</taxon>
        <taxon>Marchantiopsida</taxon>
        <taxon>Marchantiidae</taxon>
        <taxon>Marchantiales</taxon>
        <taxon>Marchantiaceae</taxon>
        <taxon>Marchantia</taxon>
    </lineage>
</organism>
<feature type="transmembrane region" description="Helical" evidence="7">
    <location>
        <begin position="155"/>
        <end position="177"/>
    </location>
</feature>
<feature type="transmembrane region" description="Helical" evidence="7">
    <location>
        <begin position="116"/>
        <end position="135"/>
    </location>
</feature>
<keyword evidence="3" id="KW-0813">Transport</keyword>
<feature type="transmembrane region" description="Helical" evidence="7">
    <location>
        <begin position="21"/>
        <end position="38"/>
    </location>
</feature>
<reference evidence="11" key="3">
    <citation type="journal article" date="2020" name="Curr. Biol.">
        <title>Chromatin organization in early land plants reveals an ancestral association between H3K27me3, transposons, and constitutive heterochromatin.</title>
        <authorList>
            <person name="Montgomery S.A."/>
            <person name="Tanizawa Y."/>
            <person name="Galik B."/>
            <person name="Wang N."/>
            <person name="Ito T."/>
            <person name="Mochizuki T."/>
            <person name="Akimcheva S."/>
            <person name="Bowman J.L."/>
            <person name="Cognat V."/>
            <person name="Marechal-Drouard L."/>
            <person name="Ekker H."/>
            <person name="Hong S.F."/>
            <person name="Kohchi T."/>
            <person name="Lin S.S."/>
            <person name="Liu L.D."/>
            <person name="Nakamura Y."/>
            <person name="Valeeva L.R."/>
            <person name="Shakirov E.V."/>
            <person name="Shippen D.E."/>
            <person name="Wei W.L."/>
            <person name="Yagura M."/>
            <person name="Yamaoka S."/>
            <person name="Yamato K.T."/>
            <person name="Liu C."/>
            <person name="Berger F."/>
        </authorList>
    </citation>
    <scope>NUCLEOTIDE SEQUENCE [LARGE SCALE GENOMIC DNA]</scope>
    <source>
        <strain evidence="11">Tak-1</strain>
    </source>
</reference>
<dbReference type="PANTHER" id="PTHR10332:SF30">
    <property type="entry name" value="EQUILIBRATIVE NUCLEOTIDE TRANSPORTER 2"/>
    <property type="match status" value="1"/>
</dbReference>
<evidence type="ECO:0000313" key="9">
    <source>
        <dbReference type="EMBL" id="OAE31279.1"/>
    </source>
</evidence>
<dbReference type="InterPro" id="IPR002259">
    <property type="entry name" value="Eqnu_transpt"/>
</dbReference>
<feature type="transmembrane region" description="Helical" evidence="7">
    <location>
        <begin position="357"/>
        <end position="381"/>
    </location>
</feature>
<feature type="transmembrane region" description="Helical" evidence="7">
    <location>
        <begin position="393"/>
        <end position="416"/>
    </location>
</feature>
<dbReference type="AlphaFoldDB" id="A0A176WDX1"/>
<feature type="transmembrane region" description="Helical" evidence="7">
    <location>
        <begin position="332"/>
        <end position="351"/>
    </location>
</feature>
<evidence type="ECO:0008006" key="12">
    <source>
        <dbReference type="Google" id="ProtNLM"/>
    </source>
</evidence>
<evidence type="ECO:0000256" key="1">
    <source>
        <dbReference type="ARBA" id="ARBA00004141"/>
    </source>
</evidence>
<comment type="subcellular location">
    <subcellularLocation>
        <location evidence="1">Membrane</location>
        <topology evidence="1">Multi-pass membrane protein</topology>
    </subcellularLocation>
</comment>
<sequence length="421" mass="46150">MDNTNMKQVAADGSEPTKGKALGYIVCWLLGNGCLFSWNSLLTVEDYFGYLFPDYHPARVFTLVYQPFALITMVILTIYEARLNTRARNLSGYGLFCFAVLLIPILDLATSGKGGIGVYVGICIFVAMFGVADACSQGGMLGDLSYMHPDFIQGFSAGLATSGVLTSVLRLITKGAFEGTQNGLRKGALVFFFISAFFEVLCFLLYAFIFPKLEIVKYYRSKAASQGSQTVIADLAASGLTNKVPAKDLESPVPTRRTTGQLLKENWDYATVIILTYTLTLSIFPGFLSEDTGKHSLGTWYAVLLIAMYNCGDLLGRLLPQIKVLMLRSRPGLMAFSLFRYIFIPAFYFAAKYGTQGWMLMLCIILGISNGYITVCVFVNAPRGYTGPEQNALGNVLVTSLVVGLFAGVVLDWLWLIGKGW</sequence>
<evidence type="ECO:0000256" key="2">
    <source>
        <dbReference type="ARBA" id="ARBA00007965"/>
    </source>
</evidence>
<evidence type="ECO:0000256" key="5">
    <source>
        <dbReference type="ARBA" id="ARBA00022989"/>
    </source>
</evidence>
<keyword evidence="6 7" id="KW-0472">Membrane</keyword>
<dbReference type="GO" id="GO:0005337">
    <property type="term" value="F:nucleoside transmembrane transporter activity"/>
    <property type="evidence" value="ECO:0007669"/>
    <property type="project" value="InterPro"/>
</dbReference>
<dbReference type="PIRSF" id="PIRSF016379">
    <property type="entry name" value="ENT"/>
    <property type="match status" value="1"/>
</dbReference>
<dbReference type="GO" id="GO:0005886">
    <property type="term" value="C:plasma membrane"/>
    <property type="evidence" value="ECO:0007669"/>
    <property type="project" value="TreeGrafter"/>
</dbReference>
<dbReference type="Pfam" id="PF01733">
    <property type="entry name" value="Nucleoside_tran"/>
    <property type="match status" value="1"/>
</dbReference>